<protein>
    <submittedName>
        <fullName evidence="6">Surface antigen</fullName>
    </submittedName>
</protein>
<evidence type="ECO:0000313" key="7">
    <source>
        <dbReference type="Proteomes" id="UP000324159"/>
    </source>
</evidence>
<reference evidence="6 7" key="1">
    <citation type="submission" date="2019-07" db="EMBL/GenBank/DDBJ databases">
        <title>Genomic Encyclopedia of Type Strains, Phase IV (KMG-IV): sequencing the most valuable type-strain genomes for metagenomic binning, comparative biology and taxonomic classification.</title>
        <authorList>
            <person name="Goeker M."/>
        </authorList>
    </citation>
    <scope>NUCLEOTIDE SEQUENCE [LARGE SCALE GENOMIC DNA]</scope>
    <source>
        <strain evidence="6 7">SS015</strain>
    </source>
</reference>
<evidence type="ECO:0000259" key="5">
    <source>
        <dbReference type="Pfam" id="PF16998"/>
    </source>
</evidence>
<dbReference type="OrthoDB" id="5402098at2"/>
<keyword evidence="7" id="KW-1185">Reference proteome</keyword>
<evidence type="ECO:0000256" key="1">
    <source>
        <dbReference type="ARBA" id="ARBA00022729"/>
    </source>
</evidence>
<keyword evidence="2" id="KW-0449">Lipoprotein</keyword>
<sequence length="160" mass="16822">MKRHGLFRGLAPVVLLLFVVACAPSMGPKETGGTIIGAGTGALLGSQIGHGKGRLVAVAVGTLAGALIGQGVGKTLDQADRAAMQSTAQQALERNPAYQPGYWRNPDSGNEGSITPTRTYRKANGQYCREYTQVVMVAGEKQQAYGTACRETDGTWKIVN</sequence>
<dbReference type="GO" id="GO:0019867">
    <property type="term" value="C:outer membrane"/>
    <property type="evidence" value="ECO:0007669"/>
    <property type="project" value="InterPro"/>
</dbReference>
<evidence type="ECO:0000256" key="2">
    <source>
        <dbReference type="ARBA" id="ARBA00023139"/>
    </source>
</evidence>
<feature type="region of interest" description="Disordered" evidence="3">
    <location>
        <begin position="98"/>
        <end position="118"/>
    </location>
</feature>
<evidence type="ECO:0000259" key="4">
    <source>
        <dbReference type="Pfam" id="PF05433"/>
    </source>
</evidence>
<dbReference type="PIRSF" id="PIRSF002721">
    <property type="entry name" value="Surface_antigen_Rickettsia"/>
    <property type="match status" value="1"/>
</dbReference>
<proteinExistence type="predicted"/>
<feature type="domain" description="Glycine zipper 2TM" evidence="4">
    <location>
        <begin position="32"/>
        <end position="73"/>
    </location>
</feature>
<feature type="compositionally biased region" description="Polar residues" evidence="3">
    <location>
        <begin position="107"/>
        <end position="118"/>
    </location>
</feature>
<dbReference type="EMBL" id="VNIB01000007">
    <property type="protein sequence ID" value="TYO98262.1"/>
    <property type="molecule type" value="Genomic_DNA"/>
</dbReference>
<dbReference type="PROSITE" id="PS51257">
    <property type="entry name" value="PROKAR_LIPOPROTEIN"/>
    <property type="match status" value="1"/>
</dbReference>
<organism evidence="6 7">
    <name type="scientific">Geothermobacter ehrlichii</name>
    <dbReference type="NCBI Taxonomy" id="213224"/>
    <lineage>
        <taxon>Bacteria</taxon>
        <taxon>Pseudomonadati</taxon>
        <taxon>Thermodesulfobacteriota</taxon>
        <taxon>Desulfuromonadia</taxon>
        <taxon>Desulfuromonadales</taxon>
        <taxon>Geothermobacteraceae</taxon>
        <taxon>Geothermobacter</taxon>
    </lineage>
</organism>
<dbReference type="RefSeq" id="WP_148896032.1">
    <property type="nucleotide sequence ID" value="NZ_VNIB01000007.1"/>
</dbReference>
<comment type="caution">
    <text evidence="6">The sequence shown here is derived from an EMBL/GenBank/DDBJ whole genome shotgun (WGS) entry which is preliminary data.</text>
</comment>
<dbReference type="AlphaFoldDB" id="A0A5D3WLW3"/>
<keyword evidence="2" id="KW-0564">Palmitate</keyword>
<evidence type="ECO:0000256" key="3">
    <source>
        <dbReference type="SAM" id="MobiDB-lite"/>
    </source>
</evidence>
<evidence type="ECO:0000313" key="6">
    <source>
        <dbReference type="EMBL" id="TYO98262.1"/>
    </source>
</evidence>
<dbReference type="Pfam" id="PF05433">
    <property type="entry name" value="Rick_17kDa_Anti"/>
    <property type="match status" value="1"/>
</dbReference>
<dbReference type="Proteomes" id="UP000324159">
    <property type="component" value="Unassembled WGS sequence"/>
</dbReference>
<accession>A0A5D3WLW3</accession>
<dbReference type="InterPro" id="IPR032635">
    <property type="entry name" value="Anti_2"/>
</dbReference>
<dbReference type="Pfam" id="PF16998">
    <property type="entry name" value="17kDa_Anti_2"/>
    <property type="match status" value="1"/>
</dbReference>
<name>A0A5D3WLW3_9BACT</name>
<dbReference type="InterPro" id="IPR008816">
    <property type="entry name" value="Gly_zipper_2TM_dom"/>
</dbReference>
<gene>
    <name evidence="6" type="ORF">EDC39_10757</name>
</gene>
<feature type="domain" description="Surface antigen" evidence="5">
    <location>
        <begin position="76"/>
        <end position="160"/>
    </location>
</feature>
<dbReference type="InterPro" id="IPR016364">
    <property type="entry name" value="Surface_antigen_Rickettsia"/>
</dbReference>
<keyword evidence="1" id="KW-0732">Signal</keyword>